<feature type="chain" id="PRO_5036191736" evidence="2">
    <location>
        <begin position="22"/>
        <end position="107"/>
    </location>
</feature>
<feature type="signal peptide" evidence="2">
    <location>
        <begin position="1"/>
        <end position="21"/>
    </location>
</feature>
<feature type="region of interest" description="Disordered" evidence="1">
    <location>
        <begin position="72"/>
        <end position="107"/>
    </location>
</feature>
<dbReference type="EMBL" id="HBEL01028293">
    <property type="protein sequence ID" value="CAD8416960.1"/>
    <property type="molecule type" value="Transcribed_RNA"/>
</dbReference>
<evidence type="ECO:0000256" key="2">
    <source>
        <dbReference type="SAM" id="SignalP"/>
    </source>
</evidence>
<proteinExistence type="predicted"/>
<accession>A0A6T8KXA9</accession>
<feature type="compositionally biased region" description="Pro residues" evidence="1">
    <location>
        <begin position="87"/>
        <end position="107"/>
    </location>
</feature>
<sequence>MLWHFYCTVFIIRIVTKLTHNWTILMTKTNSSPIFSYISTEIFRHQKNKTNKILHLIKVVPPKIVSFIYAPSRSGKSPSSSLSSSSSPPPPMSPIPPMPPAPPMFPI</sequence>
<organism evidence="3">
    <name type="scientific">Proboscia inermis</name>
    <dbReference type="NCBI Taxonomy" id="420281"/>
    <lineage>
        <taxon>Eukaryota</taxon>
        <taxon>Sar</taxon>
        <taxon>Stramenopiles</taxon>
        <taxon>Ochrophyta</taxon>
        <taxon>Bacillariophyta</taxon>
        <taxon>Coscinodiscophyceae</taxon>
        <taxon>Rhizosoleniophycidae</taxon>
        <taxon>Rhizosoleniales</taxon>
        <taxon>Rhizosoleniaceae</taxon>
        <taxon>Proboscia</taxon>
    </lineage>
</organism>
<reference evidence="3" key="1">
    <citation type="submission" date="2021-01" db="EMBL/GenBank/DDBJ databases">
        <authorList>
            <person name="Corre E."/>
            <person name="Pelletier E."/>
            <person name="Niang G."/>
            <person name="Scheremetjew M."/>
            <person name="Finn R."/>
            <person name="Kale V."/>
            <person name="Holt S."/>
            <person name="Cochrane G."/>
            <person name="Meng A."/>
            <person name="Brown T."/>
            <person name="Cohen L."/>
        </authorList>
    </citation>
    <scope>NUCLEOTIDE SEQUENCE</scope>
    <source>
        <strain evidence="3">CCAP1064/1</strain>
    </source>
</reference>
<evidence type="ECO:0000313" key="3">
    <source>
        <dbReference type="EMBL" id="CAD8416957.1"/>
    </source>
</evidence>
<evidence type="ECO:0000256" key="1">
    <source>
        <dbReference type="SAM" id="MobiDB-lite"/>
    </source>
</evidence>
<feature type="compositionally biased region" description="Low complexity" evidence="1">
    <location>
        <begin position="72"/>
        <end position="86"/>
    </location>
</feature>
<name>A0A6T8KXA9_9STRA</name>
<dbReference type="AlphaFoldDB" id="A0A6T8KXA9"/>
<keyword evidence="2" id="KW-0732">Signal</keyword>
<evidence type="ECO:0000313" key="4">
    <source>
        <dbReference type="EMBL" id="CAD8416960.1"/>
    </source>
</evidence>
<protein>
    <submittedName>
        <fullName evidence="3">Uncharacterized protein</fullName>
    </submittedName>
</protein>
<dbReference type="EMBL" id="HBEL01028290">
    <property type="protein sequence ID" value="CAD8416957.1"/>
    <property type="molecule type" value="Transcribed_RNA"/>
</dbReference>
<gene>
    <name evidence="3" type="ORF">PINE0816_LOCUS13092</name>
    <name evidence="4" type="ORF">PINE0816_LOCUS13095</name>
</gene>